<feature type="binding site" evidence="13">
    <location>
        <begin position="33"/>
        <end position="35"/>
    </location>
    <ligand>
        <name>NADP(+)</name>
        <dbReference type="ChEBI" id="CHEBI:58349"/>
    </ligand>
</feature>
<dbReference type="OrthoDB" id="9779394at2"/>
<feature type="binding site" evidence="13">
    <location>
        <position position="195"/>
    </location>
    <ligand>
        <name>substrate</name>
    </ligand>
</feature>
<name>A0A0X8FE25_9LACT</name>
<dbReference type="Gene3D" id="3.40.50.720">
    <property type="entry name" value="NAD(P)-binding Rossmann-like Domain"/>
    <property type="match status" value="1"/>
</dbReference>
<evidence type="ECO:0000256" key="1">
    <source>
        <dbReference type="ARBA" id="ARBA00004896"/>
    </source>
</evidence>
<dbReference type="GO" id="GO:0009089">
    <property type="term" value="P:lysine biosynthetic process via diaminopimelate"/>
    <property type="evidence" value="ECO:0007669"/>
    <property type="project" value="UniProtKB-UniRule"/>
</dbReference>
<dbReference type="SUPFAM" id="SSF55347">
    <property type="entry name" value="Glyceraldehyde-3-phosphate dehydrogenase-like, C-terminal domain"/>
    <property type="match status" value="1"/>
</dbReference>
<feature type="binding site" evidence="13">
    <location>
        <position position="144"/>
    </location>
    <ligand>
        <name>substrate</name>
    </ligand>
</feature>
<dbReference type="InterPro" id="IPR010190">
    <property type="entry name" value="Diaminopimelate_DH_Ddh"/>
</dbReference>
<dbReference type="EMBL" id="CP065662">
    <property type="protein sequence ID" value="QPS01030.1"/>
    <property type="molecule type" value="Genomic_DNA"/>
</dbReference>
<comment type="similarity">
    <text evidence="2 12">Belongs to the diaminopimelate dehydrogenase family.</text>
</comment>
<dbReference type="UniPathway" id="UPA00034">
    <property type="reaction ID" value="UER00026"/>
</dbReference>
<evidence type="ECO:0000256" key="6">
    <source>
        <dbReference type="ARBA" id="ARBA00022605"/>
    </source>
</evidence>
<dbReference type="GO" id="GO:0000166">
    <property type="term" value="F:nucleotide binding"/>
    <property type="evidence" value="ECO:0007669"/>
    <property type="project" value="UniProtKB-KW"/>
</dbReference>
<keyword evidence="6 12" id="KW-0028">Amino-acid biosynthesis</keyword>
<feature type="binding site" evidence="13">
    <location>
        <position position="273"/>
    </location>
    <ligand>
        <name>substrate</name>
    </ligand>
</feature>
<dbReference type="EC" id="1.4.1.16" evidence="4 12"/>
<keyword evidence="18" id="KW-1185">Reference proteome</keyword>
<dbReference type="KEGG" id="aun:AWM73_03615"/>
<keyword evidence="9 12" id="KW-0560">Oxidoreductase</keyword>
<feature type="binding site" evidence="13">
    <location>
        <position position="246"/>
    </location>
    <ligand>
        <name>substrate</name>
    </ligand>
</feature>
<keyword evidence="7 12" id="KW-0521">NADP</keyword>
<dbReference type="EMBL" id="JAOTML010000001">
    <property type="protein sequence ID" value="MCY3052723.1"/>
    <property type="molecule type" value="Genomic_DNA"/>
</dbReference>
<dbReference type="Gene3D" id="3.30.360.10">
    <property type="entry name" value="Dihydrodipicolinate Reductase, domain 2"/>
    <property type="match status" value="1"/>
</dbReference>
<comment type="function">
    <text evidence="12">Catalyzes the reversible NADPH-dependent reductive amination of L-2-amino-6-oxopimelate, the acyclic form of L-tetrahydrodipicolinate, to generate the meso compound, D,L-2,6-diaminopimelate.</text>
</comment>
<comment type="subunit">
    <text evidence="3 12">Homodimer.</text>
</comment>
<dbReference type="Proteomes" id="UP001069145">
    <property type="component" value="Unassembled WGS sequence"/>
</dbReference>
<dbReference type="GeneID" id="35768547"/>
<keyword evidence="8 12" id="KW-0220">Diaminopimelate biosynthesis</keyword>
<evidence type="ECO:0000256" key="3">
    <source>
        <dbReference type="ARBA" id="ARBA00011738"/>
    </source>
</evidence>
<feature type="domain" description="Meso-diaminopimelate D-dehydrogenase C-terminal" evidence="14">
    <location>
        <begin position="118"/>
        <end position="272"/>
    </location>
</feature>
<evidence type="ECO:0000256" key="12">
    <source>
        <dbReference type="PIRNR" id="PIRNR025648"/>
    </source>
</evidence>
<organism evidence="16 17">
    <name type="scientific">Aerococcus urinae</name>
    <dbReference type="NCBI Taxonomy" id="1376"/>
    <lineage>
        <taxon>Bacteria</taxon>
        <taxon>Bacillati</taxon>
        <taxon>Bacillota</taxon>
        <taxon>Bacilli</taxon>
        <taxon>Lactobacillales</taxon>
        <taxon>Aerococcaceae</taxon>
        <taxon>Aerococcus</taxon>
    </lineage>
</organism>
<evidence type="ECO:0000313" key="15">
    <source>
        <dbReference type="EMBL" id="MCY3052723.1"/>
    </source>
</evidence>
<feature type="binding site" evidence="13">
    <location>
        <begin position="117"/>
        <end position="121"/>
    </location>
    <ligand>
        <name>NADP(+)</name>
        <dbReference type="ChEBI" id="CHEBI:58349"/>
    </ligand>
</feature>
<evidence type="ECO:0000256" key="10">
    <source>
        <dbReference type="ARBA" id="ARBA00023154"/>
    </source>
</evidence>
<feature type="binding site" evidence="13">
    <location>
        <begin position="9"/>
        <end position="12"/>
    </location>
    <ligand>
        <name>NADP(+)</name>
        <dbReference type="ChEBI" id="CHEBI:58349"/>
    </ligand>
</feature>
<dbReference type="GO" id="GO:0019877">
    <property type="term" value="P:diaminopimelate biosynthetic process"/>
    <property type="evidence" value="ECO:0007669"/>
    <property type="project" value="UniProtKB-UniRule"/>
</dbReference>
<protein>
    <recommendedName>
        <fullName evidence="5 12">Meso-diaminopimelate D-dehydrogenase</fullName>
        <shortName evidence="12">DAPDH</shortName>
        <shortName evidence="12">Meso-DAP dehydrogenase</shortName>
        <ecNumber evidence="4 12">1.4.1.16</ecNumber>
    </recommendedName>
</protein>
<evidence type="ECO:0000259" key="14">
    <source>
        <dbReference type="Pfam" id="PF16654"/>
    </source>
</evidence>
<evidence type="ECO:0000313" key="18">
    <source>
        <dbReference type="Proteomes" id="UP001069145"/>
    </source>
</evidence>
<dbReference type="InterPro" id="IPR036291">
    <property type="entry name" value="NAD(P)-bd_dom_sf"/>
</dbReference>
<dbReference type="RefSeq" id="WP_060778111.1">
    <property type="nucleotide sequence ID" value="NZ_CAJHLF010000010.1"/>
</dbReference>
<evidence type="ECO:0000256" key="2">
    <source>
        <dbReference type="ARBA" id="ARBA00007442"/>
    </source>
</evidence>
<sequence length="323" mass="35539">MIKVGIVGYGNLGKGVEIAVNAAEDMELLGIFTRRQPEKLDTKSPAYQIDDILDFKDKIDVLILCGGSQSDIPVQAPRLAKNFNTVDAYDNHDKIPEYFDQMDQLAKENSHVSVIATGWDPGLFSLNRLLAETILPQGQTYTFWGRGVSQGHSDAVRRVDGVKAAIQYTVPNQAMLEAAKAGDPIDYQQATAHSREVYAVLEEGADPDQVAKAIKTMPDYFAPYDQVDVHFISQKELDQNHQGIPHGGEVVRQGRTSADHHAVYNFALQLGSNPEFTGAVNTCYARAAYRLAKEEQFGAKTVFDIAPAYLSAKSGAQLRHELL</sequence>
<dbReference type="Pfam" id="PF16654">
    <property type="entry name" value="DAPDH_C"/>
    <property type="match status" value="1"/>
</dbReference>
<gene>
    <name evidence="16" type="ORF">I6G68_06440</name>
    <name evidence="15" type="ORF">ODY43_01710</name>
</gene>
<feature type="binding site" evidence="13">
    <location>
        <position position="169"/>
    </location>
    <ligand>
        <name>substrate</name>
    </ligand>
</feature>
<keyword evidence="13" id="KW-0547">Nucleotide-binding</keyword>
<evidence type="ECO:0000313" key="17">
    <source>
        <dbReference type="Proteomes" id="UP000594771"/>
    </source>
</evidence>
<keyword evidence="10 12" id="KW-0457">Lysine biosynthesis</keyword>
<comment type="pathway">
    <text evidence="1 12">Amino-acid biosynthesis; L-lysine biosynthesis via DAP pathway; DL-2,6-diaminopimelate from (S)-tetrahydrodipicolinate: step 1/1.</text>
</comment>
<dbReference type="AlphaFoldDB" id="A0A0X8FE25"/>
<dbReference type="GO" id="GO:0047850">
    <property type="term" value="F:diaminopimelate dehydrogenase activity"/>
    <property type="evidence" value="ECO:0007669"/>
    <property type="project" value="UniProtKB-UniRule"/>
</dbReference>
<dbReference type="NCBIfam" id="TIGR01921">
    <property type="entry name" value="DAP-DH"/>
    <property type="match status" value="1"/>
</dbReference>
<accession>A0A0X8FE25</accession>
<dbReference type="Proteomes" id="UP000594771">
    <property type="component" value="Chromosome"/>
</dbReference>
<comment type="catalytic activity">
    <reaction evidence="11 12">
        <text>meso-2,6-diaminopimelate + NADP(+) + H2O = (S)-2-amino-6-oxoheptanedioate + NH4(+) + NADPH + H(+)</text>
        <dbReference type="Rhea" id="RHEA:13561"/>
        <dbReference type="ChEBI" id="CHEBI:15377"/>
        <dbReference type="ChEBI" id="CHEBI:15378"/>
        <dbReference type="ChEBI" id="CHEBI:28938"/>
        <dbReference type="ChEBI" id="CHEBI:57783"/>
        <dbReference type="ChEBI" id="CHEBI:57791"/>
        <dbReference type="ChEBI" id="CHEBI:58349"/>
        <dbReference type="ChEBI" id="CHEBI:58556"/>
        <dbReference type="EC" id="1.4.1.16"/>
    </reaction>
</comment>
<reference evidence="15" key="2">
    <citation type="submission" date="2022-09" db="EMBL/GenBank/DDBJ databases">
        <title>Aerococcus urinae taxonomy study.</title>
        <authorList>
            <person name="Christensen J."/>
            <person name="Senneby E."/>
        </authorList>
    </citation>
    <scope>NUCLEOTIDE SEQUENCE</scope>
    <source>
        <strain evidence="15">NLD-066-U95</strain>
    </source>
</reference>
<evidence type="ECO:0000256" key="7">
    <source>
        <dbReference type="ARBA" id="ARBA00022857"/>
    </source>
</evidence>
<evidence type="ECO:0000256" key="4">
    <source>
        <dbReference type="ARBA" id="ARBA00012080"/>
    </source>
</evidence>
<evidence type="ECO:0000256" key="13">
    <source>
        <dbReference type="PIRSR" id="PIRSR025648-1"/>
    </source>
</evidence>
<evidence type="ECO:0000256" key="5">
    <source>
        <dbReference type="ARBA" id="ARBA00021654"/>
    </source>
</evidence>
<evidence type="ECO:0000256" key="11">
    <source>
        <dbReference type="ARBA" id="ARBA00052023"/>
    </source>
</evidence>
<evidence type="ECO:0000313" key="16">
    <source>
        <dbReference type="EMBL" id="QPS01030.1"/>
    </source>
</evidence>
<reference evidence="16 17" key="1">
    <citation type="submission" date="2020-12" db="EMBL/GenBank/DDBJ databases">
        <title>FDA dAtabase for Regulatory Grade micrObial Sequences (FDA-ARGOS): Supporting development and validation of Infectious Disease Dx tests.</title>
        <authorList>
            <person name="Sproer C."/>
            <person name="Gronow S."/>
            <person name="Severitt S."/>
            <person name="Schroder I."/>
            <person name="Tallon L."/>
            <person name="Sadzewicz L."/>
            <person name="Zhao X."/>
            <person name="Boylan J."/>
            <person name="Ott S."/>
            <person name="Bowen H."/>
            <person name="Vavikolanu K."/>
            <person name="Mehta A."/>
            <person name="Aluvathingal J."/>
            <person name="Nadendla S."/>
            <person name="Lowell S."/>
            <person name="Myers T."/>
            <person name="Yan Y."/>
            <person name="Sichtig H."/>
        </authorList>
    </citation>
    <scope>NUCLEOTIDE SEQUENCE [LARGE SCALE GENOMIC DNA]</scope>
    <source>
        <strain evidence="16 17">FDAARGOS_911</strain>
    </source>
</reference>
<dbReference type="CDD" id="cd02270">
    <property type="entry name" value="meso-DAPDH_N"/>
    <property type="match status" value="1"/>
</dbReference>
<dbReference type="InterPro" id="IPR032094">
    <property type="entry name" value="Meso-DAP_DH_C"/>
</dbReference>
<dbReference type="SUPFAM" id="SSF51735">
    <property type="entry name" value="NAD(P)-binding Rossmann-fold domains"/>
    <property type="match status" value="1"/>
</dbReference>
<feature type="binding site" evidence="13">
    <location>
        <begin position="65"/>
        <end position="68"/>
    </location>
    <ligand>
        <name>NADP(+)</name>
        <dbReference type="ChEBI" id="CHEBI:58349"/>
    </ligand>
</feature>
<dbReference type="PIRSF" id="PIRSF025648">
    <property type="entry name" value="DDH"/>
    <property type="match status" value="1"/>
</dbReference>
<evidence type="ECO:0000256" key="9">
    <source>
        <dbReference type="ARBA" id="ARBA00023002"/>
    </source>
</evidence>
<proteinExistence type="inferred from homology"/>
<evidence type="ECO:0000256" key="8">
    <source>
        <dbReference type="ARBA" id="ARBA00022915"/>
    </source>
</evidence>